<dbReference type="PANTHER" id="PTHR43394:SF1">
    <property type="entry name" value="ATP-BINDING CASSETTE SUB-FAMILY B MEMBER 10, MITOCHONDRIAL"/>
    <property type="match status" value="1"/>
</dbReference>
<evidence type="ECO:0000313" key="13">
    <source>
        <dbReference type="Proteomes" id="UP000006073"/>
    </source>
</evidence>
<accession>S2DQ25</accession>
<dbReference type="InterPro" id="IPR003439">
    <property type="entry name" value="ABC_transporter-like_ATP-bd"/>
</dbReference>
<dbReference type="Gene3D" id="3.40.50.300">
    <property type="entry name" value="P-loop containing nucleotide triphosphate hydrolases"/>
    <property type="match status" value="1"/>
</dbReference>
<keyword evidence="4" id="KW-0378">Hydrolase</keyword>
<keyword evidence="2 8" id="KW-0812">Transmembrane</keyword>
<evidence type="ECO:0000259" key="9">
    <source>
        <dbReference type="PROSITE" id="PS50893"/>
    </source>
</evidence>
<keyword evidence="5" id="KW-0067">ATP-binding</keyword>
<dbReference type="STRING" id="1189612.A33Q_0698"/>
<dbReference type="SMART" id="SM00382">
    <property type="entry name" value="AAA"/>
    <property type="match status" value="1"/>
</dbReference>
<feature type="transmembrane region" description="Helical" evidence="8">
    <location>
        <begin position="308"/>
        <end position="327"/>
    </location>
</feature>
<dbReference type="SUPFAM" id="SSF52540">
    <property type="entry name" value="P-loop containing nucleoside triphosphate hydrolases"/>
    <property type="match status" value="1"/>
</dbReference>
<dbReference type="SUPFAM" id="SSF90123">
    <property type="entry name" value="ABC transporter transmembrane region"/>
    <property type="match status" value="1"/>
</dbReference>
<dbReference type="InterPro" id="IPR005074">
    <property type="entry name" value="Peptidase_C39"/>
</dbReference>
<dbReference type="PANTHER" id="PTHR43394">
    <property type="entry name" value="ATP-DEPENDENT PERMEASE MDL1, MITOCHONDRIAL"/>
    <property type="match status" value="1"/>
</dbReference>
<evidence type="ECO:0000256" key="1">
    <source>
        <dbReference type="ARBA" id="ARBA00004651"/>
    </source>
</evidence>
<dbReference type="PROSITE" id="PS00211">
    <property type="entry name" value="ABC_TRANSPORTER_1"/>
    <property type="match status" value="1"/>
</dbReference>
<dbReference type="InterPro" id="IPR036640">
    <property type="entry name" value="ABC1_TM_sf"/>
</dbReference>
<feature type="transmembrane region" description="Helical" evidence="8">
    <location>
        <begin position="169"/>
        <end position="195"/>
    </location>
</feature>
<comment type="subcellular location">
    <subcellularLocation>
        <location evidence="1">Cell membrane</location>
        <topology evidence="1">Multi-pass membrane protein</topology>
    </subcellularLocation>
</comment>
<dbReference type="GO" id="GO:0008233">
    <property type="term" value="F:peptidase activity"/>
    <property type="evidence" value="ECO:0007669"/>
    <property type="project" value="InterPro"/>
</dbReference>
<dbReference type="OrthoDB" id="9769115at2"/>
<evidence type="ECO:0000256" key="8">
    <source>
        <dbReference type="SAM" id="Phobius"/>
    </source>
</evidence>
<feature type="domain" description="ABC transporter" evidence="9">
    <location>
        <begin position="487"/>
        <end position="723"/>
    </location>
</feature>
<dbReference type="InterPro" id="IPR003593">
    <property type="entry name" value="AAA+_ATPase"/>
</dbReference>
<keyword evidence="6 8" id="KW-1133">Transmembrane helix</keyword>
<dbReference type="Pfam" id="PF00664">
    <property type="entry name" value="ABC_membrane"/>
    <property type="match status" value="1"/>
</dbReference>
<name>S2DQ25_INDAL</name>
<evidence type="ECO:0000313" key="12">
    <source>
        <dbReference type="EMBL" id="EOZ99320.1"/>
    </source>
</evidence>
<dbReference type="RefSeq" id="WP_009034826.1">
    <property type="nucleotide sequence ID" value="NZ_ALWO02000014.1"/>
</dbReference>
<proteinExistence type="predicted"/>
<dbReference type="GO" id="GO:0015421">
    <property type="term" value="F:ABC-type oligopeptide transporter activity"/>
    <property type="evidence" value="ECO:0007669"/>
    <property type="project" value="TreeGrafter"/>
</dbReference>
<keyword evidence="13" id="KW-1185">Reference proteome</keyword>
<evidence type="ECO:0000256" key="5">
    <source>
        <dbReference type="ARBA" id="ARBA00022840"/>
    </source>
</evidence>
<dbReference type="GO" id="GO:0006508">
    <property type="term" value="P:proteolysis"/>
    <property type="evidence" value="ECO:0007669"/>
    <property type="project" value="InterPro"/>
</dbReference>
<evidence type="ECO:0000256" key="7">
    <source>
        <dbReference type="ARBA" id="ARBA00023136"/>
    </source>
</evidence>
<dbReference type="PROSITE" id="PS50929">
    <property type="entry name" value="ABC_TM1F"/>
    <property type="match status" value="1"/>
</dbReference>
<dbReference type="InterPro" id="IPR027417">
    <property type="entry name" value="P-loop_NTPase"/>
</dbReference>
<reference evidence="12 13" key="1">
    <citation type="journal article" date="2013" name="Genome Announc.">
        <title>Draft Genome Sequence of Indibacter alkaliphilus Strain LW1T, Isolated from Lonar Lake, a Haloalkaline Lake in the Buldana District of Maharashtra, India.</title>
        <authorList>
            <person name="Singh A."/>
            <person name="Kumar Jangir P."/>
            <person name="Sharma R."/>
            <person name="Singh A."/>
            <person name="Kumar Pinnaka A."/>
            <person name="Shivaji S."/>
        </authorList>
    </citation>
    <scope>NUCLEOTIDE SEQUENCE [LARGE SCALE GENOMIC DNA]</scope>
    <source>
        <strain evidence="13">CCUG 57479 / KCTC 22604 / LW1</strain>
    </source>
</reference>
<protein>
    <submittedName>
        <fullName evidence="12">Heterocyst differentiation protein</fullName>
    </submittedName>
</protein>
<dbReference type="EMBL" id="ALWO02000014">
    <property type="protein sequence ID" value="EOZ99320.1"/>
    <property type="molecule type" value="Genomic_DNA"/>
</dbReference>
<evidence type="ECO:0000256" key="6">
    <source>
        <dbReference type="ARBA" id="ARBA00022989"/>
    </source>
</evidence>
<dbReference type="GO" id="GO:0005886">
    <property type="term" value="C:plasma membrane"/>
    <property type="evidence" value="ECO:0007669"/>
    <property type="project" value="UniProtKB-SubCell"/>
</dbReference>
<dbReference type="Pfam" id="PF03412">
    <property type="entry name" value="Peptidase_C39"/>
    <property type="match status" value="1"/>
</dbReference>
<keyword evidence="7 8" id="KW-0472">Membrane</keyword>
<dbReference type="Proteomes" id="UP000006073">
    <property type="component" value="Unassembled WGS sequence"/>
</dbReference>
<dbReference type="Gene3D" id="1.20.1560.10">
    <property type="entry name" value="ABC transporter type 1, transmembrane domain"/>
    <property type="match status" value="1"/>
</dbReference>
<dbReference type="InterPro" id="IPR039421">
    <property type="entry name" value="Type_1_exporter"/>
</dbReference>
<feature type="transmembrane region" description="Helical" evidence="8">
    <location>
        <begin position="395"/>
        <end position="417"/>
    </location>
</feature>
<feature type="transmembrane region" description="Helical" evidence="8">
    <location>
        <begin position="280"/>
        <end position="302"/>
    </location>
</feature>
<dbReference type="eggNOG" id="COG2274">
    <property type="taxonomic scope" value="Bacteria"/>
</dbReference>
<dbReference type="MEROPS" id="C39.001"/>
<dbReference type="GO" id="GO:0016887">
    <property type="term" value="F:ATP hydrolysis activity"/>
    <property type="evidence" value="ECO:0007669"/>
    <property type="project" value="InterPro"/>
</dbReference>
<organism evidence="12 13">
    <name type="scientific">Indibacter alkaliphilus (strain CCUG 57479 / KCTC 22604 / LW1)</name>
    <dbReference type="NCBI Taxonomy" id="1189612"/>
    <lineage>
        <taxon>Bacteria</taxon>
        <taxon>Pseudomonadati</taxon>
        <taxon>Bacteroidota</taxon>
        <taxon>Cytophagia</taxon>
        <taxon>Cytophagales</taxon>
        <taxon>Cyclobacteriaceae</taxon>
    </lineage>
</organism>
<dbReference type="Gene3D" id="3.90.70.10">
    <property type="entry name" value="Cysteine proteinases"/>
    <property type="match status" value="1"/>
</dbReference>
<evidence type="ECO:0000256" key="2">
    <source>
        <dbReference type="ARBA" id="ARBA00022692"/>
    </source>
</evidence>
<dbReference type="InterPro" id="IPR011527">
    <property type="entry name" value="ABC1_TM_dom"/>
</dbReference>
<evidence type="ECO:0000259" key="11">
    <source>
        <dbReference type="PROSITE" id="PS50990"/>
    </source>
</evidence>
<gene>
    <name evidence="12" type="ORF">A33Q_0698</name>
</gene>
<evidence type="ECO:0000256" key="3">
    <source>
        <dbReference type="ARBA" id="ARBA00022741"/>
    </source>
</evidence>
<evidence type="ECO:0000259" key="10">
    <source>
        <dbReference type="PROSITE" id="PS50929"/>
    </source>
</evidence>
<feature type="transmembrane region" description="Helical" evidence="8">
    <location>
        <begin position="429"/>
        <end position="450"/>
    </location>
</feature>
<dbReference type="AlphaFoldDB" id="S2DQ25"/>
<dbReference type="PROSITE" id="PS50893">
    <property type="entry name" value="ABC_TRANSPORTER_2"/>
    <property type="match status" value="1"/>
</dbReference>
<feature type="domain" description="ABC transmembrane type-1" evidence="10">
    <location>
        <begin position="171"/>
        <end position="452"/>
    </location>
</feature>
<comment type="caution">
    <text evidence="12">The sequence shown here is derived from an EMBL/GenBank/DDBJ whole genome shotgun (WGS) entry which is preliminary data.</text>
</comment>
<sequence length="730" mass="81142">MKLATFKLKKFHVTQLGEYACGLACLSTISKYHGGEVTQEKLRDVSGTTMSGTTLLGLIQAAAEIGLEAKGFEAEVKHLKEQEAPVILHVIMDKVREHYIVCFGFDGEKFWLSDPGVGIISTNEAELKDIWKSSILLQVIPTEKFQTHKIQSNSKMDWFKSLIAEDIPILLVATVLGTLMAITGLSTAIFSQKLIDDFLPNQTYDKAILGVVALGLLLLFRSLLGYFQGVFMARQGRDLNIRIVSSFIGKILHLPMKYFKGFSTGDLIARMNDSLRIKNTVSLITGTVIINLLVVLVSLIFVFYQSNIIGWLCVLGSLAFLFVGWRYHRPIIAKQKEVMAAHALNETQYIDSLTGIQVLRSYGKEEVFRQRIDQVYTHYQSKGYDLAILGNNFSFFTQVIVAVFMSLLFGLGVYLVFQENLQLGELMAMIQVGSSIIPAVAGLVVANIQLQEAKVAFERMHEIAGLKEEDQTILESNSKTIHAECLLTVDQLMFRYPGRSPILKGVSFQLHAGQTTALFAHVGTGKSTLVDLIQCFYLPEQGKVQMPFLGTGQISTEHWRKQLGVVNQKEKLFNGSVLDNIALSNTPEDLEATAKLLQEMGWWNLFDILPQGVLTLCGEDGRNLSGGQRQLVGLARAMVRRPKILILDEATSAMDYGIERLVLSLVFDYVSNTGASLLLITHQPTLAAGMDRVLILEKGQIIAHGTAEELLQKDNLLSRAYQNILKPNWS</sequence>
<dbReference type="Pfam" id="PF00005">
    <property type="entry name" value="ABC_tran"/>
    <property type="match status" value="1"/>
</dbReference>
<dbReference type="CDD" id="cd18570">
    <property type="entry name" value="ABC_6TM_PCAT1_LagD_like"/>
    <property type="match status" value="1"/>
</dbReference>
<dbReference type="PROSITE" id="PS50990">
    <property type="entry name" value="PEPTIDASE_C39"/>
    <property type="match status" value="1"/>
</dbReference>
<dbReference type="GO" id="GO:0005524">
    <property type="term" value="F:ATP binding"/>
    <property type="evidence" value="ECO:0007669"/>
    <property type="project" value="UniProtKB-KW"/>
</dbReference>
<keyword evidence="3" id="KW-0547">Nucleotide-binding</keyword>
<dbReference type="InterPro" id="IPR017871">
    <property type="entry name" value="ABC_transporter-like_CS"/>
</dbReference>
<feature type="domain" description="Peptidase C39" evidence="11">
    <location>
        <begin position="15"/>
        <end position="138"/>
    </location>
</feature>
<evidence type="ECO:0000256" key="4">
    <source>
        <dbReference type="ARBA" id="ARBA00022801"/>
    </source>
</evidence>
<feature type="transmembrane region" description="Helical" evidence="8">
    <location>
        <begin position="207"/>
        <end position="227"/>
    </location>
</feature>